<proteinExistence type="predicted"/>
<dbReference type="AlphaFoldDB" id="A0A644ZFG6"/>
<organism evidence="1">
    <name type="scientific">bioreactor metagenome</name>
    <dbReference type="NCBI Taxonomy" id="1076179"/>
    <lineage>
        <taxon>unclassified sequences</taxon>
        <taxon>metagenomes</taxon>
        <taxon>ecological metagenomes</taxon>
    </lineage>
</organism>
<comment type="caution">
    <text evidence="1">The sequence shown here is derived from an EMBL/GenBank/DDBJ whole genome shotgun (WGS) entry which is preliminary data.</text>
</comment>
<reference evidence="1" key="1">
    <citation type="submission" date="2019-08" db="EMBL/GenBank/DDBJ databases">
        <authorList>
            <person name="Kucharzyk K."/>
            <person name="Murdoch R.W."/>
            <person name="Higgins S."/>
            <person name="Loffler F."/>
        </authorList>
    </citation>
    <scope>NUCLEOTIDE SEQUENCE</scope>
</reference>
<protein>
    <submittedName>
        <fullName evidence="1">Uncharacterized protein</fullName>
    </submittedName>
</protein>
<accession>A0A644ZFG6</accession>
<gene>
    <name evidence="1" type="ORF">SDC9_85679</name>
</gene>
<evidence type="ECO:0000313" key="1">
    <source>
        <dbReference type="EMBL" id="MPM39048.1"/>
    </source>
</evidence>
<name>A0A644ZFG6_9ZZZZ</name>
<dbReference type="EMBL" id="VSSQ01008506">
    <property type="protein sequence ID" value="MPM39048.1"/>
    <property type="molecule type" value="Genomic_DNA"/>
</dbReference>
<sequence>MESLGEELLDLREPLLGGCLIRRDDDDIVHIPGVELRFQVADAILIELVEVDVGEVLGADVPEGDARFSFWARVNHFAKKPIELEEVLVFLRVLLF</sequence>